<dbReference type="GO" id="GO:0004144">
    <property type="term" value="F:diacylglycerol O-acyltransferase activity"/>
    <property type="evidence" value="ECO:0007669"/>
    <property type="project" value="UniProtKB-EC"/>
</dbReference>
<evidence type="ECO:0000256" key="5">
    <source>
        <dbReference type="ARBA" id="ARBA00022516"/>
    </source>
</evidence>
<keyword evidence="6 13" id="KW-0808">Transferase</keyword>
<dbReference type="InterPro" id="IPR004255">
    <property type="entry name" value="O-acyltransferase_WSD1_N"/>
</dbReference>
<evidence type="ECO:0000256" key="3">
    <source>
        <dbReference type="ARBA" id="ARBA00009587"/>
    </source>
</evidence>
<accession>F7QA81</accession>
<evidence type="ECO:0000256" key="1">
    <source>
        <dbReference type="ARBA" id="ARBA00004771"/>
    </source>
</evidence>
<dbReference type="GO" id="GO:0051701">
    <property type="term" value="P:biological process involved in interaction with host"/>
    <property type="evidence" value="ECO:0007669"/>
    <property type="project" value="TreeGrafter"/>
</dbReference>
<dbReference type="EMBL" id="AFNV02000003">
    <property type="protein sequence ID" value="ERJ20365.1"/>
    <property type="molecule type" value="Genomic_DNA"/>
</dbReference>
<evidence type="ECO:0000259" key="12">
    <source>
        <dbReference type="Pfam" id="PF06974"/>
    </source>
</evidence>
<dbReference type="GO" id="GO:0006071">
    <property type="term" value="P:glycerol metabolic process"/>
    <property type="evidence" value="ECO:0007669"/>
    <property type="project" value="UniProtKB-KW"/>
</dbReference>
<keyword evidence="8" id="KW-0443">Lipid metabolism</keyword>
<dbReference type="STRING" id="1033802.SSPSH_000475"/>
<dbReference type="InterPro" id="IPR014292">
    <property type="entry name" value="Acyl_transf_WS/DGAT"/>
</dbReference>
<comment type="pathway">
    <text evidence="1">Glycerolipid metabolism; triacylglycerol biosynthesis.</text>
</comment>
<reference evidence="13 14" key="1">
    <citation type="journal article" date="2011" name="J. Bacteriol.">
        <title>Genome sequence of Salinisphaera shabanensis, a gammaproteobacterium from the harsh, variable environment of the brine-seawater interface of the Shaban Deep in the Red Sea.</title>
        <authorList>
            <person name="Antunes A."/>
            <person name="Alam I."/>
            <person name="Bajic V.B."/>
            <person name="Stingl U."/>
        </authorList>
    </citation>
    <scope>NUCLEOTIDE SEQUENCE [LARGE SCALE GENOMIC DNA]</scope>
    <source>
        <strain evidence="13 14">E1L3A</strain>
    </source>
</reference>
<comment type="similarity">
    <text evidence="3">Belongs to the long-chain O-acyltransferase family.</text>
</comment>
<dbReference type="NCBIfam" id="TIGR02946">
    <property type="entry name" value="acyl_WS_DGAT"/>
    <property type="match status" value="1"/>
</dbReference>
<evidence type="ECO:0000256" key="2">
    <source>
        <dbReference type="ARBA" id="ARBA00005189"/>
    </source>
</evidence>
<evidence type="ECO:0000313" key="14">
    <source>
        <dbReference type="Proteomes" id="UP000006242"/>
    </source>
</evidence>
<dbReference type="PANTHER" id="PTHR31650">
    <property type="entry name" value="O-ACYLTRANSFERASE (WSD1-LIKE) FAMILY PROTEIN"/>
    <property type="match status" value="1"/>
</dbReference>
<organism evidence="13 14">
    <name type="scientific">Salinisphaera shabanensis E1L3A</name>
    <dbReference type="NCBI Taxonomy" id="1033802"/>
    <lineage>
        <taxon>Bacteria</taxon>
        <taxon>Pseudomonadati</taxon>
        <taxon>Pseudomonadota</taxon>
        <taxon>Gammaproteobacteria</taxon>
        <taxon>Salinisphaerales</taxon>
        <taxon>Salinisphaeraceae</taxon>
        <taxon>Salinisphaera</taxon>
    </lineage>
</organism>
<keyword evidence="7" id="KW-0319">Glycerol metabolism</keyword>
<dbReference type="GO" id="GO:0001666">
    <property type="term" value="P:response to hypoxia"/>
    <property type="evidence" value="ECO:0007669"/>
    <property type="project" value="TreeGrafter"/>
</dbReference>
<dbReference type="Pfam" id="PF06974">
    <property type="entry name" value="WS_DGAT_C"/>
    <property type="match status" value="1"/>
</dbReference>
<comment type="catalytic activity">
    <reaction evidence="10">
        <text>an acyl-CoA + a 1,2-diacyl-sn-glycerol = a triacyl-sn-glycerol + CoA</text>
        <dbReference type="Rhea" id="RHEA:10868"/>
        <dbReference type="ChEBI" id="CHEBI:17815"/>
        <dbReference type="ChEBI" id="CHEBI:57287"/>
        <dbReference type="ChEBI" id="CHEBI:58342"/>
        <dbReference type="ChEBI" id="CHEBI:64615"/>
        <dbReference type="EC" id="2.3.1.20"/>
    </reaction>
</comment>
<evidence type="ECO:0000256" key="8">
    <source>
        <dbReference type="ARBA" id="ARBA00023098"/>
    </source>
</evidence>
<evidence type="ECO:0000256" key="6">
    <source>
        <dbReference type="ARBA" id="ARBA00022679"/>
    </source>
</evidence>
<dbReference type="PANTHER" id="PTHR31650:SF1">
    <property type="entry name" value="WAX ESTER SYNTHASE_DIACYLGLYCEROL ACYLTRANSFERASE 4-RELATED"/>
    <property type="match status" value="1"/>
</dbReference>
<evidence type="ECO:0000256" key="10">
    <source>
        <dbReference type="ARBA" id="ARBA00048109"/>
    </source>
</evidence>
<dbReference type="Proteomes" id="UP000006242">
    <property type="component" value="Unassembled WGS sequence"/>
</dbReference>
<dbReference type="UniPathway" id="UPA00282"/>
<keyword evidence="14" id="KW-1185">Reference proteome</keyword>
<keyword evidence="5" id="KW-0444">Lipid biosynthesis</keyword>
<feature type="domain" description="O-acyltransferase WSD1 C-terminal" evidence="12">
    <location>
        <begin position="305"/>
        <end position="449"/>
    </location>
</feature>
<name>F7QA81_9GAMM</name>
<dbReference type="EC" id="2.3.1.20" evidence="4"/>
<dbReference type="InterPro" id="IPR045034">
    <property type="entry name" value="O-acyltransferase_WSD1-like"/>
</dbReference>
<dbReference type="GO" id="GO:0019432">
    <property type="term" value="P:triglyceride biosynthetic process"/>
    <property type="evidence" value="ECO:0007669"/>
    <property type="project" value="UniProtKB-UniPathway"/>
</dbReference>
<evidence type="ECO:0000259" key="11">
    <source>
        <dbReference type="Pfam" id="PF03007"/>
    </source>
</evidence>
<gene>
    <name evidence="13" type="ORF">SSPSH_000475</name>
</gene>
<keyword evidence="9 13" id="KW-0012">Acyltransferase</keyword>
<dbReference type="InterPro" id="IPR009721">
    <property type="entry name" value="O-acyltransferase_WSD1_C"/>
</dbReference>
<reference evidence="13 14" key="2">
    <citation type="journal article" date="2013" name="PLoS ONE">
        <title>INDIGO - INtegrated Data Warehouse of MIcrobial GenOmes with Examples from the Red Sea Extremophiles.</title>
        <authorList>
            <person name="Alam I."/>
            <person name="Antunes A."/>
            <person name="Kamau A.A."/>
            <person name="Ba Alawi W."/>
            <person name="Kalkatawi M."/>
            <person name="Stingl U."/>
            <person name="Bajic V.B."/>
        </authorList>
    </citation>
    <scope>NUCLEOTIDE SEQUENCE [LARGE SCALE GENOMIC DNA]</scope>
    <source>
        <strain evidence="13 14">E1L3A</strain>
    </source>
</reference>
<sequence>MQLLNPVDQIFLHLEGRHQPMHVGGLQLFSIPEDAGPDYVREVVTKARSFTDVQPPFNRRLKYRFGQPFRVDDESFDLEYHVRHLALPAPGAIRDLLALISMLHGALLDRSRPMWETYIIEGVTGNRFAVYTKFHHSLMDGISAMRVMRRSLNDTPAPGGLCVPWQLPQSDNDKSQGGGQAPWHAAWKAATATGRQVAAMPRVGQQVFSAWQKARHEPDFTAFKQAPMCMLNRRISGSRRFAAQSYSLSRIKKLAKHYDATVNDIVLAMCASALRDYLISQDALPEAPLVAMLPVSLHTADSGTGNKVAMIFASLATDVVDPVERLAAIQHSVDHWKRRYKDMTSEQIMGFTAALSTPAGMNLLTGIAPRRQAFNVVISNVPGPSETLYYGDAKLEGMYPVSIVLDGQALNISLASYRDSLEFGLLACRRSVPSMQHMLQYLSDALDALEQAGDSAAANESVAATGG</sequence>
<evidence type="ECO:0000256" key="7">
    <source>
        <dbReference type="ARBA" id="ARBA00022798"/>
    </source>
</evidence>
<dbReference type="RefSeq" id="WP_006914233.1">
    <property type="nucleotide sequence ID" value="NZ_AFNV02000003.1"/>
</dbReference>
<dbReference type="AlphaFoldDB" id="F7QA81"/>
<comment type="caution">
    <text evidence="13">The sequence shown here is derived from an EMBL/GenBank/DDBJ whole genome shotgun (WGS) entry which is preliminary data.</text>
</comment>
<evidence type="ECO:0000313" key="13">
    <source>
        <dbReference type="EMBL" id="ERJ20365.1"/>
    </source>
</evidence>
<dbReference type="GO" id="GO:0071731">
    <property type="term" value="P:response to nitric oxide"/>
    <property type="evidence" value="ECO:0007669"/>
    <property type="project" value="TreeGrafter"/>
</dbReference>
<dbReference type="GO" id="GO:0005886">
    <property type="term" value="C:plasma membrane"/>
    <property type="evidence" value="ECO:0007669"/>
    <property type="project" value="TreeGrafter"/>
</dbReference>
<dbReference type="eggNOG" id="COG1020">
    <property type="taxonomic scope" value="Bacteria"/>
</dbReference>
<evidence type="ECO:0000256" key="4">
    <source>
        <dbReference type="ARBA" id="ARBA00013244"/>
    </source>
</evidence>
<feature type="domain" description="O-acyltransferase WSD1-like N-terminal" evidence="11">
    <location>
        <begin position="4"/>
        <end position="266"/>
    </location>
</feature>
<protein>
    <recommendedName>
        <fullName evidence="4">diacylglycerol O-acyltransferase</fullName>
        <ecNumber evidence="4">2.3.1.20</ecNumber>
    </recommendedName>
</protein>
<dbReference type="OrthoDB" id="9810950at2"/>
<proteinExistence type="inferred from homology"/>
<evidence type="ECO:0000256" key="9">
    <source>
        <dbReference type="ARBA" id="ARBA00023315"/>
    </source>
</evidence>
<comment type="pathway">
    <text evidence="2">Lipid metabolism.</text>
</comment>
<dbReference type="Pfam" id="PF03007">
    <property type="entry name" value="WS_DGAT_cat"/>
    <property type="match status" value="1"/>
</dbReference>